<dbReference type="Proteomes" id="UP001324427">
    <property type="component" value="Unassembled WGS sequence"/>
</dbReference>
<keyword evidence="2" id="KW-0472">Membrane</keyword>
<organism evidence="3 4">
    <name type="scientific">Oleoguttula mirabilis</name>
    <dbReference type="NCBI Taxonomy" id="1507867"/>
    <lineage>
        <taxon>Eukaryota</taxon>
        <taxon>Fungi</taxon>
        <taxon>Dikarya</taxon>
        <taxon>Ascomycota</taxon>
        <taxon>Pezizomycotina</taxon>
        <taxon>Dothideomycetes</taxon>
        <taxon>Dothideomycetidae</taxon>
        <taxon>Mycosphaerellales</taxon>
        <taxon>Teratosphaeriaceae</taxon>
        <taxon>Oleoguttula</taxon>
    </lineage>
</organism>
<evidence type="ECO:0000313" key="3">
    <source>
        <dbReference type="EMBL" id="KAK4548827.1"/>
    </source>
</evidence>
<feature type="compositionally biased region" description="Basic and acidic residues" evidence="1">
    <location>
        <begin position="131"/>
        <end position="144"/>
    </location>
</feature>
<keyword evidence="2" id="KW-0812">Transmembrane</keyword>
<comment type="caution">
    <text evidence="3">The sequence shown here is derived from an EMBL/GenBank/DDBJ whole genome shotgun (WGS) entry which is preliminary data.</text>
</comment>
<keyword evidence="2" id="KW-1133">Transmembrane helix</keyword>
<sequence>MPVLPHLYRRAASASQDTRILDSRQLRDIALQAAQSLSHTAKQLLERIPHIQPRQSNGIVAIPTVYAGINSGPAPGAVVGIVLGSVCGFLLLIWLFWSLSNGSTFMRSTQDEEVSVVRRRSRSPRSRRSSRRTEMTSRSPARRERVIRQERIVRDINPPRAPSRIRETVIVDDLPLPERRVDGDDIVEVIEEHSSIGGAPPPRRKSRRESGYRSVNPDLFAGGDYPQHAVRR</sequence>
<name>A0AAV9JV17_9PEZI</name>
<gene>
    <name evidence="3" type="ORF">LTR36_008600</name>
</gene>
<feature type="region of interest" description="Disordered" evidence="1">
    <location>
        <begin position="191"/>
        <end position="232"/>
    </location>
</feature>
<keyword evidence="4" id="KW-1185">Reference proteome</keyword>
<feature type="transmembrane region" description="Helical" evidence="2">
    <location>
        <begin position="77"/>
        <end position="97"/>
    </location>
</feature>
<dbReference type="AlphaFoldDB" id="A0AAV9JV17"/>
<accession>A0AAV9JV17</accession>
<dbReference type="EMBL" id="JAVFHQ010000006">
    <property type="protein sequence ID" value="KAK4548827.1"/>
    <property type="molecule type" value="Genomic_DNA"/>
</dbReference>
<evidence type="ECO:0000256" key="2">
    <source>
        <dbReference type="SAM" id="Phobius"/>
    </source>
</evidence>
<evidence type="ECO:0000256" key="1">
    <source>
        <dbReference type="SAM" id="MobiDB-lite"/>
    </source>
</evidence>
<reference evidence="3 4" key="1">
    <citation type="submission" date="2021-11" db="EMBL/GenBank/DDBJ databases">
        <title>Black yeast isolated from Biological Soil Crust.</title>
        <authorList>
            <person name="Kurbessoian T."/>
        </authorList>
    </citation>
    <scope>NUCLEOTIDE SEQUENCE [LARGE SCALE GENOMIC DNA]</scope>
    <source>
        <strain evidence="3 4">CCFEE 5522</strain>
    </source>
</reference>
<protein>
    <submittedName>
        <fullName evidence="3">Uncharacterized protein</fullName>
    </submittedName>
</protein>
<evidence type="ECO:0000313" key="4">
    <source>
        <dbReference type="Proteomes" id="UP001324427"/>
    </source>
</evidence>
<feature type="compositionally biased region" description="Basic residues" evidence="1">
    <location>
        <begin position="117"/>
        <end position="130"/>
    </location>
</feature>
<feature type="region of interest" description="Disordered" evidence="1">
    <location>
        <begin position="116"/>
        <end position="144"/>
    </location>
</feature>
<proteinExistence type="predicted"/>